<dbReference type="InterPro" id="IPR021557">
    <property type="entry name" value="DUF3016"/>
</dbReference>
<keyword evidence="1" id="KW-0732">Signal</keyword>
<name>A0A2D0AK52_STEMA</name>
<evidence type="ECO:0000313" key="3">
    <source>
        <dbReference type="Proteomes" id="UP000198157"/>
    </source>
</evidence>
<sequence length="188" mass="21108">MNRTSLIAGALAGLLLVGSAAAAPRTVTDPQAPRELTSDGPVQVSWTDPAQFTEIRQSNNRFEAERGDWVQQLAKYVQTTAGKELQPGQTLEVTFTDIKRAGDYEPWHGPRANDIRVMRDIYPPRVSLTYTLKDAQGQVIGQGERKLQDTGYLHNIGRQSDTDPLRYEKRLLDDWIRRDLRNEATAST</sequence>
<dbReference type="Pfam" id="PF11454">
    <property type="entry name" value="DUF3016"/>
    <property type="match status" value="1"/>
</dbReference>
<protein>
    <recommendedName>
        <fullName evidence="4">DUF3016 domain-containing protein</fullName>
    </recommendedName>
</protein>
<gene>
    <name evidence="2" type="ORF">CEE60_04510</name>
</gene>
<dbReference type="OrthoDB" id="195620at2"/>
<dbReference type="AlphaFoldDB" id="A0A2D0AK52"/>
<organism evidence="2 3">
    <name type="scientific">Stenotrophomonas maltophilia</name>
    <name type="common">Pseudomonas maltophilia</name>
    <name type="synonym">Xanthomonas maltophilia</name>
    <dbReference type="NCBI Taxonomy" id="40324"/>
    <lineage>
        <taxon>Bacteria</taxon>
        <taxon>Pseudomonadati</taxon>
        <taxon>Pseudomonadota</taxon>
        <taxon>Gammaproteobacteria</taxon>
        <taxon>Lysobacterales</taxon>
        <taxon>Lysobacteraceae</taxon>
        <taxon>Stenotrophomonas</taxon>
        <taxon>Stenotrophomonas maltophilia group</taxon>
    </lineage>
</organism>
<feature type="chain" id="PRO_5013197720" description="DUF3016 domain-containing protein" evidence="1">
    <location>
        <begin position="23"/>
        <end position="188"/>
    </location>
</feature>
<evidence type="ECO:0000313" key="2">
    <source>
        <dbReference type="EMBL" id="OWQ55734.1"/>
    </source>
</evidence>
<comment type="caution">
    <text evidence="2">The sequence shown here is derived from an EMBL/GenBank/DDBJ whole genome shotgun (WGS) entry which is preliminary data.</text>
</comment>
<feature type="signal peptide" evidence="1">
    <location>
        <begin position="1"/>
        <end position="22"/>
    </location>
</feature>
<dbReference type="EMBL" id="NIVS01000010">
    <property type="protein sequence ID" value="OWQ55734.1"/>
    <property type="molecule type" value="Genomic_DNA"/>
</dbReference>
<dbReference type="Proteomes" id="UP000198157">
    <property type="component" value="Unassembled WGS sequence"/>
</dbReference>
<reference evidence="2 3" key="1">
    <citation type="submission" date="2017-06" db="EMBL/GenBank/DDBJ databases">
        <authorList>
            <person name="Kim H.J."/>
            <person name="Triplett B.A."/>
        </authorList>
    </citation>
    <scope>NUCLEOTIDE SEQUENCE [LARGE SCALE GENOMIC DNA]</scope>
    <source>
        <strain evidence="2 3">13146</strain>
    </source>
</reference>
<proteinExistence type="predicted"/>
<evidence type="ECO:0000256" key="1">
    <source>
        <dbReference type="SAM" id="SignalP"/>
    </source>
</evidence>
<evidence type="ECO:0008006" key="4">
    <source>
        <dbReference type="Google" id="ProtNLM"/>
    </source>
</evidence>
<accession>A0A2D0AK52</accession>